<comment type="caution">
    <text evidence="2">The sequence shown here is derived from an EMBL/GenBank/DDBJ whole genome shotgun (WGS) entry which is preliminary data.</text>
</comment>
<dbReference type="Proteomes" id="UP001501509">
    <property type="component" value="Unassembled WGS sequence"/>
</dbReference>
<reference evidence="3" key="1">
    <citation type="journal article" date="2019" name="Int. J. Syst. Evol. Microbiol.">
        <title>The Global Catalogue of Microorganisms (GCM) 10K type strain sequencing project: providing services to taxonomists for standard genome sequencing and annotation.</title>
        <authorList>
            <consortium name="The Broad Institute Genomics Platform"/>
            <consortium name="The Broad Institute Genome Sequencing Center for Infectious Disease"/>
            <person name="Wu L."/>
            <person name="Ma J."/>
        </authorList>
    </citation>
    <scope>NUCLEOTIDE SEQUENCE [LARGE SCALE GENOMIC DNA]</scope>
    <source>
        <strain evidence="3">JCM 6833</strain>
    </source>
</reference>
<sequence>MSCDLVVLARRQPDVHAVIDGMVALGEAVHIRGGDPKPTLLFDADRRLLVSIEDPVLVAVPGEVGRLLGPEFGARAPAPVWWVDVRVVADLPDAQRVARKFAEALVHWVGGTVYPDGAPEAQVRSWKATDQPAGGAASYSGGVIQS</sequence>
<evidence type="ECO:0000256" key="1">
    <source>
        <dbReference type="SAM" id="MobiDB-lite"/>
    </source>
</evidence>
<name>A0ABP6CHF1_9ACTN</name>
<gene>
    <name evidence="2" type="ORF">GCM10010411_58500</name>
</gene>
<dbReference type="EMBL" id="BAAATD010000008">
    <property type="protein sequence ID" value="GAA2615760.1"/>
    <property type="molecule type" value="Genomic_DNA"/>
</dbReference>
<proteinExistence type="predicted"/>
<dbReference type="RefSeq" id="WP_344545672.1">
    <property type="nucleotide sequence ID" value="NZ_BAAATD010000008.1"/>
</dbReference>
<protein>
    <submittedName>
        <fullName evidence="2">Uncharacterized protein</fullName>
    </submittedName>
</protein>
<keyword evidence="3" id="KW-1185">Reference proteome</keyword>
<feature type="region of interest" description="Disordered" evidence="1">
    <location>
        <begin position="124"/>
        <end position="146"/>
    </location>
</feature>
<evidence type="ECO:0000313" key="3">
    <source>
        <dbReference type="Proteomes" id="UP001501509"/>
    </source>
</evidence>
<evidence type="ECO:0000313" key="2">
    <source>
        <dbReference type="EMBL" id="GAA2615760.1"/>
    </source>
</evidence>
<accession>A0ABP6CHF1</accession>
<organism evidence="2 3">
    <name type="scientific">Actinomadura fulvescens</name>
    <dbReference type="NCBI Taxonomy" id="46160"/>
    <lineage>
        <taxon>Bacteria</taxon>
        <taxon>Bacillati</taxon>
        <taxon>Actinomycetota</taxon>
        <taxon>Actinomycetes</taxon>
        <taxon>Streptosporangiales</taxon>
        <taxon>Thermomonosporaceae</taxon>
        <taxon>Actinomadura</taxon>
    </lineage>
</organism>